<sequence length="92" mass="9966">MDRQDTTLTSAPQPAAPAKRTILRRLLSHHEIATLLLLLHAPIDASAKPEIPLLQEAGLVEQVQSEAGTPHIRLTPEGNAILRGLGLDRPSR</sequence>
<proteinExistence type="predicted"/>
<organism evidence="1 2">
    <name type="scientific">Paraburkholderia kururiensis</name>
    <dbReference type="NCBI Taxonomy" id="984307"/>
    <lineage>
        <taxon>Bacteria</taxon>
        <taxon>Pseudomonadati</taxon>
        <taxon>Pseudomonadota</taxon>
        <taxon>Betaproteobacteria</taxon>
        <taxon>Burkholderiales</taxon>
        <taxon>Burkholderiaceae</taxon>
        <taxon>Paraburkholderia</taxon>
    </lineage>
</organism>
<keyword evidence="2" id="KW-1185">Reference proteome</keyword>
<reference evidence="1 2" key="1">
    <citation type="submission" date="2023-12" db="EMBL/GenBank/DDBJ databases">
        <title>Genome sequencing and assembly of bacterial species from a model synthetic community.</title>
        <authorList>
            <person name="Hogle S.L."/>
        </authorList>
    </citation>
    <scope>NUCLEOTIDE SEQUENCE [LARGE SCALE GENOMIC DNA]</scope>
    <source>
        <strain evidence="1 2">HAMBI 2494</strain>
    </source>
</reference>
<dbReference type="RefSeq" id="WP_114811955.1">
    <property type="nucleotide sequence ID" value="NZ_CP139965.1"/>
</dbReference>
<gene>
    <name evidence="1" type="ORF">U0042_06955</name>
</gene>
<dbReference type="Proteomes" id="UP001325479">
    <property type="component" value="Chromosome"/>
</dbReference>
<evidence type="ECO:0000313" key="1">
    <source>
        <dbReference type="EMBL" id="WQD79428.1"/>
    </source>
</evidence>
<evidence type="ECO:0000313" key="2">
    <source>
        <dbReference type="Proteomes" id="UP001325479"/>
    </source>
</evidence>
<name>A0ABZ0WQ77_9BURK</name>
<accession>A0ABZ0WQ77</accession>
<protein>
    <submittedName>
        <fullName evidence="1">Uncharacterized protein</fullName>
    </submittedName>
</protein>
<dbReference type="EMBL" id="CP139965">
    <property type="protein sequence ID" value="WQD79428.1"/>
    <property type="molecule type" value="Genomic_DNA"/>
</dbReference>